<evidence type="ECO:0000256" key="1">
    <source>
        <dbReference type="SAM" id="MobiDB-lite"/>
    </source>
</evidence>
<dbReference type="EMBL" id="JBHRXY010000002">
    <property type="protein sequence ID" value="MFC3628457.1"/>
    <property type="molecule type" value="Genomic_DNA"/>
</dbReference>
<dbReference type="RefSeq" id="WP_377759282.1">
    <property type="nucleotide sequence ID" value="NZ_JBHRXY010000002.1"/>
</dbReference>
<evidence type="ECO:0000313" key="3">
    <source>
        <dbReference type="Proteomes" id="UP001595539"/>
    </source>
</evidence>
<gene>
    <name evidence="2" type="ORF">ACFOM8_03265</name>
</gene>
<dbReference type="Proteomes" id="UP001595539">
    <property type="component" value="Unassembled WGS sequence"/>
</dbReference>
<accession>A0ABV7U0U8</accession>
<evidence type="ECO:0000313" key="2">
    <source>
        <dbReference type="EMBL" id="MFC3628457.1"/>
    </source>
</evidence>
<protein>
    <recommendedName>
        <fullName evidence="4">DUF3489 domain-containing protein</fullName>
    </recommendedName>
</protein>
<evidence type="ECO:0008006" key="4">
    <source>
        <dbReference type="Google" id="ProtNLM"/>
    </source>
</evidence>
<proteinExistence type="predicted"/>
<feature type="region of interest" description="Disordered" evidence="1">
    <location>
        <begin position="1"/>
        <end position="31"/>
    </location>
</feature>
<sequence length="139" mass="14558">MKQRQSSKPGSPEAALDDLAAMGLPRTAEDAVATPQDISAALSALPDPTAQVPDPEGGADALRVLIQHLRAVPVASPAPARRRILASPKRITETLRIVQACGLTPSGVVHRPDGSTVIEIGAAAQPEPRKPRGWKIMGR</sequence>
<keyword evidence="3" id="KW-1185">Reference proteome</keyword>
<organism evidence="2 3">
    <name type="scientific">Paracoccus angustae</name>
    <dbReference type="NCBI Taxonomy" id="1671480"/>
    <lineage>
        <taxon>Bacteria</taxon>
        <taxon>Pseudomonadati</taxon>
        <taxon>Pseudomonadota</taxon>
        <taxon>Alphaproteobacteria</taxon>
        <taxon>Rhodobacterales</taxon>
        <taxon>Paracoccaceae</taxon>
        <taxon>Paracoccus</taxon>
    </lineage>
</organism>
<reference evidence="3" key="1">
    <citation type="journal article" date="2019" name="Int. J. Syst. Evol. Microbiol.">
        <title>The Global Catalogue of Microorganisms (GCM) 10K type strain sequencing project: providing services to taxonomists for standard genome sequencing and annotation.</title>
        <authorList>
            <consortium name="The Broad Institute Genomics Platform"/>
            <consortium name="The Broad Institute Genome Sequencing Center for Infectious Disease"/>
            <person name="Wu L."/>
            <person name="Ma J."/>
        </authorList>
    </citation>
    <scope>NUCLEOTIDE SEQUENCE [LARGE SCALE GENOMIC DNA]</scope>
    <source>
        <strain evidence="3">KCTC 42473</strain>
    </source>
</reference>
<name>A0ABV7U0U8_9RHOB</name>
<comment type="caution">
    <text evidence="2">The sequence shown here is derived from an EMBL/GenBank/DDBJ whole genome shotgun (WGS) entry which is preliminary data.</text>
</comment>